<keyword evidence="5 6" id="KW-0472">Membrane</keyword>
<feature type="transmembrane region" description="Helical" evidence="6">
    <location>
        <begin position="314"/>
        <end position="333"/>
    </location>
</feature>
<evidence type="ECO:0000259" key="7">
    <source>
        <dbReference type="Pfam" id="PF20519"/>
    </source>
</evidence>
<keyword evidence="9" id="KW-1185">Reference proteome</keyword>
<evidence type="ECO:0000256" key="6">
    <source>
        <dbReference type="SAM" id="Phobius"/>
    </source>
</evidence>
<reference evidence="8" key="1">
    <citation type="submission" date="2023-07" db="EMBL/GenBank/DDBJ databases">
        <authorList>
            <consortium name="AG Swart"/>
            <person name="Singh M."/>
            <person name="Singh A."/>
            <person name="Seah K."/>
            <person name="Emmerich C."/>
        </authorList>
    </citation>
    <scope>NUCLEOTIDE SEQUENCE</scope>
    <source>
        <strain evidence="8">DP1</strain>
    </source>
</reference>
<evidence type="ECO:0000256" key="2">
    <source>
        <dbReference type="ARBA" id="ARBA00007200"/>
    </source>
</evidence>
<dbReference type="GO" id="GO:0016020">
    <property type="term" value="C:membrane"/>
    <property type="evidence" value="ECO:0007669"/>
    <property type="project" value="UniProtKB-SubCell"/>
</dbReference>
<keyword evidence="3 6" id="KW-0812">Transmembrane</keyword>
<dbReference type="PANTHER" id="PTHR10877">
    <property type="entry name" value="POLYCYSTIN FAMILY MEMBER"/>
    <property type="match status" value="1"/>
</dbReference>
<evidence type="ECO:0000313" key="8">
    <source>
        <dbReference type="EMBL" id="CAI2387887.1"/>
    </source>
</evidence>
<proteinExistence type="inferred from homology"/>
<feature type="domain" description="Polycystin" evidence="7">
    <location>
        <begin position="87"/>
        <end position="261"/>
    </location>
</feature>
<name>A0AAD1YDR0_EUPCR</name>
<dbReference type="AlphaFoldDB" id="A0AAD1YDR0"/>
<evidence type="ECO:0000256" key="5">
    <source>
        <dbReference type="ARBA" id="ARBA00023136"/>
    </source>
</evidence>
<dbReference type="InterPro" id="IPR046791">
    <property type="entry name" value="Polycystin_dom"/>
</dbReference>
<dbReference type="Pfam" id="PF20519">
    <property type="entry name" value="Polycystin_dom"/>
    <property type="match status" value="1"/>
</dbReference>
<dbReference type="GO" id="GO:0005262">
    <property type="term" value="F:calcium channel activity"/>
    <property type="evidence" value="ECO:0007669"/>
    <property type="project" value="TreeGrafter"/>
</dbReference>
<protein>
    <recommendedName>
        <fullName evidence="7">Polycystin domain-containing protein</fullName>
    </recommendedName>
</protein>
<dbReference type="Proteomes" id="UP001295684">
    <property type="component" value="Unassembled WGS sequence"/>
</dbReference>
<comment type="caution">
    <text evidence="8">The sequence shown here is derived from an EMBL/GenBank/DDBJ whole genome shotgun (WGS) entry which is preliminary data.</text>
</comment>
<feature type="transmembrane region" description="Helical" evidence="6">
    <location>
        <begin position="353"/>
        <end position="373"/>
    </location>
</feature>
<sequence length="743" mass="86809">MALISKRQLKLLKLFLLSPIIEQILIVSYIACIMILLIFNNDVNSSLARGTALDELQDYFKKEKFLNISTIDRSTVSPTPVDNVEYDFYDYMSFMFKDRLFAQKKSSFIVKGVVRLAQARVSTPDCDFASFSSPCDTNCYNTLHSKVCSPLFKVSTDDSDFVRTSGCAFENCTEYKMHNQKTADDDKIATYYGDYGQYDGNYLYEADFTYETDYTTVLNTLKANSWIDQNTKAVLLRFTVYNFWTKMYYHVEATLETPTYEFFENTYYANHISLEENESGLVFVCIVILILNCLIYIGKIIFELSIGLSIITNLLEVLNIAFIFGISICKLVQFTLESEFDDDKLNGDKYLNFYSLINIDILLNSLAVICGIFIPFRFFILCSHFQFFKPFAAILAILYRMMAGLMIFIIIFAIFIISWTSVLFFFLQPYLFKFRSFSSSLTAVLIYEFWNDDDYQYLVRREQFTTIFSIIVVIVVFLRISMLCFYISMCVFLYKKAAAFEKLDVETPAQKMHNETIDEMKDTLEKMYNIKKEELKDKEKKFRGSQDKKIIAWMLNRKKHLNEKERQAFFKKLNPSLKRNDDDLDFESDYNLNDEEGKLIKSSKRILNDKNSPSKSTSPEEESKFIQTIQFEYPFQLKSFLKSLFQLKPILISSYSVDKFRIVIENYVKDTNYTTLNLNGLDEIIQFLKDIGCKVPVLLYSGCSIHPEIIMKLRKKYSMFSCTTDLNVVIKFCKMEPIEHFVE</sequence>
<feature type="transmembrane region" description="Helical" evidence="6">
    <location>
        <begin position="12"/>
        <end position="39"/>
    </location>
</feature>
<accession>A0AAD1YDR0</accession>
<keyword evidence="4 6" id="KW-1133">Transmembrane helix</keyword>
<evidence type="ECO:0000256" key="3">
    <source>
        <dbReference type="ARBA" id="ARBA00022692"/>
    </source>
</evidence>
<evidence type="ECO:0000313" key="9">
    <source>
        <dbReference type="Proteomes" id="UP001295684"/>
    </source>
</evidence>
<feature type="transmembrane region" description="Helical" evidence="6">
    <location>
        <begin position="470"/>
        <end position="494"/>
    </location>
</feature>
<dbReference type="InterPro" id="IPR051223">
    <property type="entry name" value="Polycystin"/>
</dbReference>
<evidence type="ECO:0000256" key="1">
    <source>
        <dbReference type="ARBA" id="ARBA00004141"/>
    </source>
</evidence>
<organism evidence="8 9">
    <name type="scientific">Euplotes crassus</name>
    <dbReference type="NCBI Taxonomy" id="5936"/>
    <lineage>
        <taxon>Eukaryota</taxon>
        <taxon>Sar</taxon>
        <taxon>Alveolata</taxon>
        <taxon>Ciliophora</taxon>
        <taxon>Intramacronucleata</taxon>
        <taxon>Spirotrichea</taxon>
        <taxon>Hypotrichia</taxon>
        <taxon>Euplotida</taxon>
        <taxon>Euplotidae</taxon>
        <taxon>Moneuplotes</taxon>
    </lineage>
</organism>
<evidence type="ECO:0000256" key="4">
    <source>
        <dbReference type="ARBA" id="ARBA00022989"/>
    </source>
</evidence>
<dbReference type="EMBL" id="CAMPGE010030367">
    <property type="protein sequence ID" value="CAI2387887.1"/>
    <property type="molecule type" value="Genomic_DNA"/>
</dbReference>
<gene>
    <name evidence="8" type="ORF">ECRASSUSDP1_LOCUS29521</name>
</gene>
<comment type="similarity">
    <text evidence="2">Belongs to the polycystin family.</text>
</comment>
<feature type="transmembrane region" description="Helical" evidence="6">
    <location>
        <begin position="405"/>
        <end position="427"/>
    </location>
</feature>
<dbReference type="PANTHER" id="PTHR10877:SF197">
    <property type="entry name" value="POLYCYSTIC KIDNEY DISEASE PROTEIN 1-LIKE 2"/>
    <property type="match status" value="1"/>
</dbReference>
<comment type="subcellular location">
    <subcellularLocation>
        <location evidence="1">Membrane</location>
        <topology evidence="1">Multi-pass membrane protein</topology>
    </subcellularLocation>
</comment>
<dbReference type="GO" id="GO:0050982">
    <property type="term" value="P:detection of mechanical stimulus"/>
    <property type="evidence" value="ECO:0007669"/>
    <property type="project" value="TreeGrafter"/>
</dbReference>
<feature type="transmembrane region" description="Helical" evidence="6">
    <location>
        <begin position="280"/>
        <end position="302"/>
    </location>
</feature>